<sequence length="301" mass="32761">MFFFLAPKIGQSTSCESISPKYEALELEPIIENKMATNCYWAKLEIRDLQREDARLYTLVVESDKGRDSTNLRLVVRDPTELRIIAAAGAVGLLVLLLLVAVAIYSCMRSRRNKHREYRQEDEEASISAEQYYGTQPGTGNGQQQQTAGQQQPQVGQGQNGGTNGTTVLGGHGVMGQQHVETIDRNSLKLGLDQQTIQRQHIVNQQQLQQCNLKSALVQNSGGMMGVSAGMYPRKQQSSSLASSNNTTTTMSGGGGSLVGIGGLAVMYDYDQIACKSRQAMSPEALKVRRAPAVLQPPTIV</sequence>
<dbReference type="AlphaFoldDB" id="A0A6H5I6H0"/>
<keyword evidence="2" id="KW-0472">Membrane</keyword>
<feature type="region of interest" description="Disordered" evidence="1">
    <location>
        <begin position="132"/>
        <end position="172"/>
    </location>
</feature>
<name>A0A6H5I6H0_9HYME</name>
<keyword evidence="2" id="KW-0812">Transmembrane</keyword>
<evidence type="ECO:0000256" key="2">
    <source>
        <dbReference type="SAM" id="Phobius"/>
    </source>
</evidence>
<evidence type="ECO:0000313" key="3">
    <source>
        <dbReference type="EMBL" id="CAB0033530.1"/>
    </source>
</evidence>
<dbReference type="Proteomes" id="UP000479190">
    <property type="component" value="Unassembled WGS sequence"/>
</dbReference>
<feature type="transmembrane region" description="Helical" evidence="2">
    <location>
        <begin position="84"/>
        <end position="108"/>
    </location>
</feature>
<reference evidence="3 4" key="1">
    <citation type="submission" date="2020-02" db="EMBL/GenBank/DDBJ databases">
        <authorList>
            <person name="Ferguson B K."/>
        </authorList>
    </citation>
    <scope>NUCLEOTIDE SEQUENCE [LARGE SCALE GENOMIC DNA]</scope>
</reference>
<proteinExistence type="predicted"/>
<feature type="compositionally biased region" description="Low complexity" evidence="1">
    <location>
        <begin position="132"/>
        <end position="157"/>
    </location>
</feature>
<keyword evidence="4" id="KW-1185">Reference proteome</keyword>
<organism evidence="3 4">
    <name type="scientific">Trichogramma brassicae</name>
    <dbReference type="NCBI Taxonomy" id="86971"/>
    <lineage>
        <taxon>Eukaryota</taxon>
        <taxon>Metazoa</taxon>
        <taxon>Ecdysozoa</taxon>
        <taxon>Arthropoda</taxon>
        <taxon>Hexapoda</taxon>
        <taxon>Insecta</taxon>
        <taxon>Pterygota</taxon>
        <taxon>Neoptera</taxon>
        <taxon>Endopterygota</taxon>
        <taxon>Hymenoptera</taxon>
        <taxon>Apocrita</taxon>
        <taxon>Proctotrupomorpha</taxon>
        <taxon>Chalcidoidea</taxon>
        <taxon>Trichogrammatidae</taxon>
        <taxon>Trichogramma</taxon>
    </lineage>
</organism>
<dbReference type="OrthoDB" id="10039395at2759"/>
<dbReference type="InterPro" id="IPR036179">
    <property type="entry name" value="Ig-like_dom_sf"/>
</dbReference>
<accession>A0A6H5I6H0</accession>
<dbReference type="SUPFAM" id="SSF48726">
    <property type="entry name" value="Immunoglobulin"/>
    <property type="match status" value="1"/>
</dbReference>
<keyword evidence="2" id="KW-1133">Transmembrane helix</keyword>
<gene>
    <name evidence="3" type="ORF">TBRA_LOCUS5431</name>
</gene>
<evidence type="ECO:0000256" key="1">
    <source>
        <dbReference type="SAM" id="MobiDB-lite"/>
    </source>
</evidence>
<protein>
    <submittedName>
        <fullName evidence="3">Uncharacterized protein</fullName>
    </submittedName>
</protein>
<feature type="compositionally biased region" description="Gly residues" evidence="1">
    <location>
        <begin position="158"/>
        <end position="172"/>
    </location>
</feature>
<evidence type="ECO:0000313" key="4">
    <source>
        <dbReference type="Proteomes" id="UP000479190"/>
    </source>
</evidence>
<dbReference type="EMBL" id="CADCXV010000714">
    <property type="protein sequence ID" value="CAB0033530.1"/>
    <property type="molecule type" value="Genomic_DNA"/>
</dbReference>